<dbReference type="InterPro" id="IPR041078">
    <property type="entry name" value="Plavaka"/>
</dbReference>
<comment type="caution">
    <text evidence="1">The sequence shown here is derived from an EMBL/GenBank/DDBJ whole genome shotgun (WGS) entry which is preliminary data.</text>
</comment>
<reference evidence="1" key="1">
    <citation type="journal article" date="2020" name="Nat. Commun.">
        <title>Large-scale genome sequencing of mycorrhizal fungi provides insights into the early evolution of symbiotic traits.</title>
        <authorList>
            <person name="Miyauchi S."/>
            <person name="Kiss E."/>
            <person name="Kuo A."/>
            <person name="Drula E."/>
            <person name="Kohler A."/>
            <person name="Sanchez-Garcia M."/>
            <person name="Morin E."/>
            <person name="Andreopoulos B."/>
            <person name="Barry K.W."/>
            <person name="Bonito G."/>
            <person name="Buee M."/>
            <person name="Carver A."/>
            <person name="Chen C."/>
            <person name="Cichocki N."/>
            <person name="Clum A."/>
            <person name="Culley D."/>
            <person name="Crous P.W."/>
            <person name="Fauchery L."/>
            <person name="Girlanda M."/>
            <person name="Hayes R.D."/>
            <person name="Keri Z."/>
            <person name="LaButti K."/>
            <person name="Lipzen A."/>
            <person name="Lombard V."/>
            <person name="Magnuson J."/>
            <person name="Maillard F."/>
            <person name="Murat C."/>
            <person name="Nolan M."/>
            <person name="Ohm R.A."/>
            <person name="Pangilinan J."/>
            <person name="Pereira M.F."/>
            <person name="Perotto S."/>
            <person name="Peter M."/>
            <person name="Pfister S."/>
            <person name="Riley R."/>
            <person name="Sitrit Y."/>
            <person name="Stielow J.B."/>
            <person name="Szollosi G."/>
            <person name="Zifcakova L."/>
            <person name="Stursova M."/>
            <person name="Spatafora J.W."/>
            <person name="Tedersoo L."/>
            <person name="Vaario L.M."/>
            <person name="Yamada A."/>
            <person name="Yan M."/>
            <person name="Wang P."/>
            <person name="Xu J."/>
            <person name="Bruns T."/>
            <person name="Baldrian P."/>
            <person name="Vilgalys R."/>
            <person name="Dunand C."/>
            <person name="Henrissat B."/>
            <person name="Grigoriev I.V."/>
            <person name="Hibbett D."/>
            <person name="Nagy L.G."/>
            <person name="Martin F.M."/>
        </authorList>
    </citation>
    <scope>NUCLEOTIDE SEQUENCE</scope>
    <source>
        <strain evidence="1">UP504</strain>
    </source>
</reference>
<accession>A0A9P6B3F7</accession>
<dbReference type="Pfam" id="PF18759">
    <property type="entry name" value="Plavaka"/>
    <property type="match status" value="1"/>
</dbReference>
<sequence>MSGLSQDKIEKFFDLTWTHTHQNLLSFGTAKKMYELIEKLMLRGLGWKTTTIMLEDAPTEPQTLYYQDIIDCVEYLIGNPTFNEFMMYRPIQVLKANGKTHIYHEMTTGDLWNELQRSLPRGMTILGVILCLDETYLTNFSGDTSVHTVYMMLSNIRSSTCRKVSEGAWMMLAKIPTSKFLETTFPTKAENACQGFYSNSCFISACKLS</sequence>
<protein>
    <submittedName>
        <fullName evidence="1">Uncharacterized protein</fullName>
    </submittedName>
</protein>
<evidence type="ECO:0000313" key="2">
    <source>
        <dbReference type="Proteomes" id="UP000886523"/>
    </source>
</evidence>
<dbReference type="EMBL" id="MU128941">
    <property type="protein sequence ID" value="KAF9516255.1"/>
    <property type="molecule type" value="Genomic_DNA"/>
</dbReference>
<gene>
    <name evidence="1" type="ORF">BS47DRAFT_1360443</name>
</gene>
<name>A0A9P6B3F7_9AGAM</name>
<organism evidence="1 2">
    <name type="scientific">Hydnum rufescens UP504</name>
    <dbReference type="NCBI Taxonomy" id="1448309"/>
    <lineage>
        <taxon>Eukaryota</taxon>
        <taxon>Fungi</taxon>
        <taxon>Dikarya</taxon>
        <taxon>Basidiomycota</taxon>
        <taxon>Agaricomycotina</taxon>
        <taxon>Agaricomycetes</taxon>
        <taxon>Cantharellales</taxon>
        <taxon>Hydnaceae</taxon>
        <taxon>Hydnum</taxon>
    </lineage>
</organism>
<keyword evidence="2" id="KW-1185">Reference proteome</keyword>
<proteinExistence type="predicted"/>
<dbReference type="OrthoDB" id="2688393at2759"/>
<dbReference type="AlphaFoldDB" id="A0A9P6B3F7"/>
<evidence type="ECO:0000313" key="1">
    <source>
        <dbReference type="EMBL" id="KAF9516255.1"/>
    </source>
</evidence>
<dbReference type="Proteomes" id="UP000886523">
    <property type="component" value="Unassembled WGS sequence"/>
</dbReference>